<proteinExistence type="predicted"/>
<dbReference type="Proteomes" id="UP001152797">
    <property type="component" value="Unassembled WGS sequence"/>
</dbReference>
<accession>A0A9P1CH55</accession>
<evidence type="ECO:0000313" key="2">
    <source>
        <dbReference type="EMBL" id="CAI3992192.1"/>
    </source>
</evidence>
<name>A0A9P1CH55_9DINO</name>
<reference evidence="2" key="1">
    <citation type="submission" date="2022-10" db="EMBL/GenBank/DDBJ databases">
        <authorList>
            <person name="Chen Y."/>
            <person name="Dougan E. K."/>
            <person name="Chan C."/>
            <person name="Rhodes N."/>
            <person name="Thang M."/>
        </authorList>
    </citation>
    <scope>NUCLEOTIDE SEQUENCE</scope>
</reference>
<gene>
    <name evidence="2" type="ORF">C1SCF055_LOCUS19040</name>
</gene>
<comment type="caution">
    <text evidence="2">The sequence shown here is derived from an EMBL/GenBank/DDBJ whole genome shotgun (WGS) entry which is preliminary data.</text>
</comment>
<dbReference type="AlphaFoldDB" id="A0A9P1CH55"/>
<organism evidence="2">
    <name type="scientific">Cladocopium goreaui</name>
    <dbReference type="NCBI Taxonomy" id="2562237"/>
    <lineage>
        <taxon>Eukaryota</taxon>
        <taxon>Sar</taxon>
        <taxon>Alveolata</taxon>
        <taxon>Dinophyceae</taxon>
        <taxon>Suessiales</taxon>
        <taxon>Symbiodiniaceae</taxon>
        <taxon>Cladocopium</taxon>
    </lineage>
</organism>
<dbReference type="EMBL" id="CAMXCT020001680">
    <property type="protein sequence ID" value="CAL1145567.1"/>
    <property type="molecule type" value="Genomic_DNA"/>
</dbReference>
<dbReference type="EMBL" id="CAMXCT030001680">
    <property type="protein sequence ID" value="CAL4779504.1"/>
    <property type="molecule type" value="Genomic_DNA"/>
</dbReference>
<keyword evidence="4" id="KW-1185">Reference proteome</keyword>
<feature type="compositionally biased region" description="Basic and acidic residues" evidence="1">
    <location>
        <begin position="15"/>
        <end position="38"/>
    </location>
</feature>
<evidence type="ECO:0000313" key="4">
    <source>
        <dbReference type="Proteomes" id="UP001152797"/>
    </source>
</evidence>
<feature type="region of interest" description="Disordered" evidence="1">
    <location>
        <begin position="1"/>
        <end position="38"/>
    </location>
</feature>
<dbReference type="EMBL" id="CAMXCT010001680">
    <property type="protein sequence ID" value="CAI3992192.1"/>
    <property type="molecule type" value="Genomic_DNA"/>
</dbReference>
<reference evidence="3" key="2">
    <citation type="submission" date="2024-04" db="EMBL/GenBank/DDBJ databases">
        <authorList>
            <person name="Chen Y."/>
            <person name="Shah S."/>
            <person name="Dougan E. K."/>
            <person name="Thang M."/>
            <person name="Chan C."/>
        </authorList>
    </citation>
    <scope>NUCLEOTIDE SEQUENCE [LARGE SCALE GENOMIC DNA]</scope>
</reference>
<sequence>MAVELKAKMPKVSKGAKDGKDSKDGKGKPKGPSTKERQSFFQDAKGDYEQAKTICVRGGHKKLKAEPEQFSTGRNGFMASNKAVVDVGPVPLTLPSSPICL</sequence>
<evidence type="ECO:0000256" key="1">
    <source>
        <dbReference type="SAM" id="MobiDB-lite"/>
    </source>
</evidence>
<evidence type="ECO:0000313" key="3">
    <source>
        <dbReference type="EMBL" id="CAL1145567.1"/>
    </source>
</evidence>
<protein>
    <submittedName>
        <fullName evidence="2">Uncharacterized protein</fullName>
    </submittedName>
</protein>